<dbReference type="RefSeq" id="WP_068565340.1">
    <property type="nucleotide sequence ID" value="NZ_FNLF01000002.1"/>
</dbReference>
<proteinExistence type="inferred from homology"/>
<comment type="subcellular location">
    <subcellularLocation>
        <location evidence="1">Cell membrane</location>
        <topology evidence="1">Multi-pass membrane protein</topology>
    </subcellularLocation>
</comment>
<dbReference type="PANTHER" id="PTHR31686">
    <property type="match status" value="1"/>
</dbReference>
<name>A0A1H1EUM8_9ACTN</name>
<sequence>MHATSTDTRTGRAPRSLLRELRSPGEALSNLTPNWFASVMGTGIIANAAVGLPVQIPGQRTVAAAVWALATILLAVLTAATVAHWVRYPAYARRHHRDPVIGNFYGAMAMAFLTVGIGAVLVGRDWIGPTAALTLGTALWVIGSVLGLVFAVVIPVLMLRGGHYRGDAAFAGWLMPVVSPMVTAAGGAVLLPYAPAGVIRTSLLWISYGCFAFTLLTSLIVLPPVILRLLRGPAWAPAMIPTAWIVLGPLGQSITAANGLGSTAHLAVGADLAAGLEHFGTDYGWAVTVPVLMWTAVALTLTAHTAMGTTHGLPYALTWWSFTFPVGTCVTGFSAMAGATGAAGYTALALAYFGGLVLGWIVAARGTVPRALCSGALLRHPELAPRTAS</sequence>
<dbReference type="GO" id="GO:0055085">
    <property type="term" value="P:transmembrane transport"/>
    <property type="evidence" value="ECO:0007669"/>
    <property type="project" value="InterPro"/>
</dbReference>
<evidence type="ECO:0000256" key="2">
    <source>
        <dbReference type="ARBA" id="ARBA00008566"/>
    </source>
</evidence>
<evidence type="ECO:0000313" key="9">
    <source>
        <dbReference type="EMBL" id="SDQ92288.1"/>
    </source>
</evidence>
<feature type="transmembrane region" description="Helical" evidence="8">
    <location>
        <begin position="342"/>
        <end position="362"/>
    </location>
</feature>
<accession>A0A1H1EUM8</accession>
<keyword evidence="7 8" id="KW-0472">Membrane</keyword>
<dbReference type="Proteomes" id="UP000183053">
    <property type="component" value="Unassembled WGS sequence"/>
</dbReference>
<keyword evidence="4" id="KW-1003">Cell membrane</keyword>
<evidence type="ECO:0000256" key="7">
    <source>
        <dbReference type="ARBA" id="ARBA00023136"/>
    </source>
</evidence>
<dbReference type="Pfam" id="PF03595">
    <property type="entry name" value="SLAC1"/>
    <property type="match status" value="1"/>
</dbReference>
<feature type="transmembrane region" description="Helical" evidence="8">
    <location>
        <begin position="170"/>
        <end position="191"/>
    </location>
</feature>
<evidence type="ECO:0000313" key="10">
    <source>
        <dbReference type="Proteomes" id="UP000183053"/>
    </source>
</evidence>
<dbReference type="InterPro" id="IPR004695">
    <property type="entry name" value="SLAC1/Mae1/Ssu1/TehA"/>
</dbReference>
<dbReference type="OrthoDB" id="958273at2"/>
<feature type="transmembrane region" description="Helical" evidence="8">
    <location>
        <begin position="283"/>
        <end position="303"/>
    </location>
</feature>
<evidence type="ECO:0000256" key="5">
    <source>
        <dbReference type="ARBA" id="ARBA00022692"/>
    </source>
</evidence>
<organism evidence="9 10">
    <name type="scientific">Tsukamurella pulmonis</name>
    <dbReference type="NCBI Taxonomy" id="47312"/>
    <lineage>
        <taxon>Bacteria</taxon>
        <taxon>Bacillati</taxon>
        <taxon>Actinomycetota</taxon>
        <taxon>Actinomycetes</taxon>
        <taxon>Mycobacteriales</taxon>
        <taxon>Tsukamurellaceae</taxon>
        <taxon>Tsukamurella</taxon>
    </lineage>
</organism>
<dbReference type="Gene3D" id="1.50.10.150">
    <property type="entry name" value="Voltage-dependent anion channel"/>
    <property type="match status" value="1"/>
</dbReference>
<evidence type="ECO:0000256" key="6">
    <source>
        <dbReference type="ARBA" id="ARBA00022989"/>
    </source>
</evidence>
<keyword evidence="3" id="KW-0813">Transport</keyword>
<dbReference type="InterPro" id="IPR051629">
    <property type="entry name" value="Sulfite_efflux_TDT"/>
</dbReference>
<dbReference type="PANTHER" id="PTHR31686:SF1">
    <property type="entry name" value="SULFITE EFFLUX PUMP SSU1"/>
    <property type="match status" value="1"/>
</dbReference>
<gene>
    <name evidence="9" type="ORF">SAMN04489765_2363</name>
</gene>
<feature type="transmembrane region" description="Helical" evidence="8">
    <location>
        <begin position="135"/>
        <end position="158"/>
    </location>
</feature>
<dbReference type="InterPro" id="IPR038665">
    <property type="entry name" value="Voltage-dep_anion_channel_sf"/>
</dbReference>
<evidence type="ECO:0000256" key="1">
    <source>
        <dbReference type="ARBA" id="ARBA00004651"/>
    </source>
</evidence>
<feature type="transmembrane region" description="Helical" evidence="8">
    <location>
        <begin position="104"/>
        <end position="123"/>
    </location>
</feature>
<dbReference type="CDD" id="cd09320">
    <property type="entry name" value="TDT_like_2"/>
    <property type="match status" value="1"/>
</dbReference>
<dbReference type="STRING" id="47312.SAMN04489765_2363"/>
<comment type="similarity">
    <text evidence="2">Belongs to the tellurite-resistance/dicarboxylate transporter (TDT) family.</text>
</comment>
<feature type="transmembrane region" description="Helical" evidence="8">
    <location>
        <begin position="61"/>
        <end position="84"/>
    </location>
</feature>
<feature type="transmembrane region" description="Helical" evidence="8">
    <location>
        <begin position="203"/>
        <end position="226"/>
    </location>
</feature>
<dbReference type="GO" id="GO:0005886">
    <property type="term" value="C:plasma membrane"/>
    <property type="evidence" value="ECO:0007669"/>
    <property type="project" value="UniProtKB-SubCell"/>
</dbReference>
<dbReference type="AlphaFoldDB" id="A0A1H1EUM8"/>
<evidence type="ECO:0000256" key="8">
    <source>
        <dbReference type="SAM" id="Phobius"/>
    </source>
</evidence>
<keyword evidence="6 8" id="KW-1133">Transmembrane helix</keyword>
<reference evidence="10" key="1">
    <citation type="submission" date="2016-10" db="EMBL/GenBank/DDBJ databases">
        <authorList>
            <person name="Varghese N."/>
            <person name="Submissions S."/>
        </authorList>
    </citation>
    <scope>NUCLEOTIDE SEQUENCE [LARGE SCALE GENOMIC DNA]</scope>
    <source>
        <strain evidence="10">DSM 44142</strain>
    </source>
</reference>
<dbReference type="EMBL" id="FNLF01000002">
    <property type="protein sequence ID" value="SDQ92288.1"/>
    <property type="molecule type" value="Genomic_DNA"/>
</dbReference>
<evidence type="ECO:0000256" key="3">
    <source>
        <dbReference type="ARBA" id="ARBA00022448"/>
    </source>
</evidence>
<keyword evidence="5 8" id="KW-0812">Transmembrane</keyword>
<feature type="transmembrane region" description="Helical" evidence="8">
    <location>
        <begin position="315"/>
        <end position="336"/>
    </location>
</feature>
<protein>
    <submittedName>
        <fullName evidence="9">Tellurite resistance protein TehA</fullName>
    </submittedName>
</protein>
<evidence type="ECO:0000256" key="4">
    <source>
        <dbReference type="ARBA" id="ARBA00022475"/>
    </source>
</evidence>
<feature type="transmembrane region" description="Helical" evidence="8">
    <location>
        <begin position="35"/>
        <end position="54"/>
    </location>
</feature>
<keyword evidence="10" id="KW-1185">Reference proteome</keyword>